<evidence type="ECO:0000313" key="1">
    <source>
        <dbReference type="EMBL" id="KAI3733538.1"/>
    </source>
</evidence>
<sequence>MISLSSLSLPSTIGKSLSLIAVHRHRLVPPSTSTFSRFVSQKLLIVKLVRRSVFVFRIVLIGLLNQISFLRACFCLINKAV</sequence>
<keyword evidence="2" id="KW-1185">Reference proteome</keyword>
<dbReference type="Proteomes" id="UP001055879">
    <property type="component" value="Linkage Group LG04"/>
</dbReference>
<protein>
    <submittedName>
        <fullName evidence="1">Uncharacterized protein</fullName>
    </submittedName>
</protein>
<organism evidence="1 2">
    <name type="scientific">Arctium lappa</name>
    <name type="common">Greater burdock</name>
    <name type="synonym">Lappa major</name>
    <dbReference type="NCBI Taxonomy" id="4217"/>
    <lineage>
        <taxon>Eukaryota</taxon>
        <taxon>Viridiplantae</taxon>
        <taxon>Streptophyta</taxon>
        <taxon>Embryophyta</taxon>
        <taxon>Tracheophyta</taxon>
        <taxon>Spermatophyta</taxon>
        <taxon>Magnoliopsida</taxon>
        <taxon>eudicotyledons</taxon>
        <taxon>Gunneridae</taxon>
        <taxon>Pentapetalae</taxon>
        <taxon>asterids</taxon>
        <taxon>campanulids</taxon>
        <taxon>Asterales</taxon>
        <taxon>Asteraceae</taxon>
        <taxon>Carduoideae</taxon>
        <taxon>Cardueae</taxon>
        <taxon>Arctiinae</taxon>
        <taxon>Arctium</taxon>
    </lineage>
</organism>
<gene>
    <name evidence="1" type="ORF">L6452_12981</name>
</gene>
<reference evidence="2" key="1">
    <citation type="journal article" date="2022" name="Mol. Ecol. Resour.">
        <title>The genomes of chicory, endive, great burdock and yacon provide insights into Asteraceae palaeo-polyploidization history and plant inulin production.</title>
        <authorList>
            <person name="Fan W."/>
            <person name="Wang S."/>
            <person name="Wang H."/>
            <person name="Wang A."/>
            <person name="Jiang F."/>
            <person name="Liu H."/>
            <person name="Zhao H."/>
            <person name="Xu D."/>
            <person name="Zhang Y."/>
        </authorList>
    </citation>
    <scope>NUCLEOTIDE SEQUENCE [LARGE SCALE GENOMIC DNA]</scope>
    <source>
        <strain evidence="2">cv. Niubang</strain>
    </source>
</reference>
<evidence type="ECO:0000313" key="2">
    <source>
        <dbReference type="Proteomes" id="UP001055879"/>
    </source>
</evidence>
<dbReference type="EMBL" id="CM042050">
    <property type="protein sequence ID" value="KAI3733538.1"/>
    <property type="molecule type" value="Genomic_DNA"/>
</dbReference>
<proteinExistence type="predicted"/>
<comment type="caution">
    <text evidence="1">The sequence shown here is derived from an EMBL/GenBank/DDBJ whole genome shotgun (WGS) entry which is preliminary data.</text>
</comment>
<name>A0ACB9CGV5_ARCLA</name>
<accession>A0ACB9CGV5</accession>
<reference evidence="1 2" key="2">
    <citation type="journal article" date="2022" name="Mol. Ecol. Resour.">
        <title>The genomes of chicory, endive, great burdock and yacon provide insights into Asteraceae paleo-polyploidization history and plant inulin production.</title>
        <authorList>
            <person name="Fan W."/>
            <person name="Wang S."/>
            <person name="Wang H."/>
            <person name="Wang A."/>
            <person name="Jiang F."/>
            <person name="Liu H."/>
            <person name="Zhao H."/>
            <person name="Xu D."/>
            <person name="Zhang Y."/>
        </authorList>
    </citation>
    <scope>NUCLEOTIDE SEQUENCE [LARGE SCALE GENOMIC DNA]</scope>
    <source>
        <strain evidence="2">cv. Niubang</strain>
    </source>
</reference>